<protein>
    <submittedName>
        <fullName evidence="1">Uncharacterized protein</fullName>
    </submittedName>
</protein>
<dbReference type="GeneID" id="85357538"/>
<accession>A0AA39JXC2</accession>
<evidence type="ECO:0000313" key="1">
    <source>
        <dbReference type="EMBL" id="KAK0449565.1"/>
    </source>
</evidence>
<organism evidence="1 2">
    <name type="scientific">Armillaria tabescens</name>
    <name type="common">Ringless honey mushroom</name>
    <name type="synonym">Agaricus tabescens</name>
    <dbReference type="NCBI Taxonomy" id="1929756"/>
    <lineage>
        <taxon>Eukaryota</taxon>
        <taxon>Fungi</taxon>
        <taxon>Dikarya</taxon>
        <taxon>Basidiomycota</taxon>
        <taxon>Agaricomycotina</taxon>
        <taxon>Agaricomycetes</taxon>
        <taxon>Agaricomycetidae</taxon>
        <taxon>Agaricales</taxon>
        <taxon>Marasmiineae</taxon>
        <taxon>Physalacriaceae</taxon>
        <taxon>Desarmillaria</taxon>
    </lineage>
</organism>
<dbReference type="Proteomes" id="UP001175211">
    <property type="component" value="Unassembled WGS sequence"/>
</dbReference>
<dbReference type="AlphaFoldDB" id="A0AA39JXC2"/>
<gene>
    <name evidence="1" type="ORF">EV420DRAFT_1564720</name>
</gene>
<dbReference type="RefSeq" id="XP_060326857.1">
    <property type="nucleotide sequence ID" value="XM_060473990.1"/>
</dbReference>
<keyword evidence="2" id="KW-1185">Reference proteome</keyword>
<proteinExistence type="predicted"/>
<dbReference type="EMBL" id="JAUEPS010000038">
    <property type="protein sequence ID" value="KAK0449565.1"/>
    <property type="molecule type" value="Genomic_DNA"/>
</dbReference>
<sequence>MAKNGTCAAYLLSGLRLGFCVLVTYEIRRTSALFCRPFCFSMRPDAPCHLIFWFSCCSEALSKHAHISIDGHGQLVLRIICTVIF</sequence>
<reference evidence="1" key="1">
    <citation type="submission" date="2023-06" db="EMBL/GenBank/DDBJ databases">
        <authorList>
            <consortium name="Lawrence Berkeley National Laboratory"/>
            <person name="Ahrendt S."/>
            <person name="Sahu N."/>
            <person name="Indic B."/>
            <person name="Wong-Bajracharya J."/>
            <person name="Merenyi Z."/>
            <person name="Ke H.-M."/>
            <person name="Monk M."/>
            <person name="Kocsube S."/>
            <person name="Drula E."/>
            <person name="Lipzen A."/>
            <person name="Balint B."/>
            <person name="Henrissat B."/>
            <person name="Andreopoulos B."/>
            <person name="Martin F.M."/>
            <person name="Harder C.B."/>
            <person name="Rigling D."/>
            <person name="Ford K.L."/>
            <person name="Foster G.D."/>
            <person name="Pangilinan J."/>
            <person name="Papanicolaou A."/>
            <person name="Barry K."/>
            <person name="LaButti K."/>
            <person name="Viragh M."/>
            <person name="Koriabine M."/>
            <person name="Yan M."/>
            <person name="Riley R."/>
            <person name="Champramary S."/>
            <person name="Plett K.L."/>
            <person name="Tsai I.J."/>
            <person name="Slot J."/>
            <person name="Sipos G."/>
            <person name="Plett J."/>
            <person name="Nagy L.G."/>
            <person name="Grigoriev I.V."/>
        </authorList>
    </citation>
    <scope>NUCLEOTIDE SEQUENCE</scope>
    <source>
        <strain evidence="1">CCBAS 213</strain>
    </source>
</reference>
<name>A0AA39JXC2_ARMTA</name>
<comment type="caution">
    <text evidence="1">The sequence shown here is derived from an EMBL/GenBank/DDBJ whole genome shotgun (WGS) entry which is preliminary data.</text>
</comment>
<evidence type="ECO:0000313" key="2">
    <source>
        <dbReference type="Proteomes" id="UP001175211"/>
    </source>
</evidence>